<sequence>MMFETIRPSDIEKYIGQNNIIIIDLRDTMEYQDGHIPTAINIPYEEFEYKKNLISKNYLIILYCHRGSISLAVARDLSKEGFQVKNIYGGINAYRGRIEK</sequence>
<keyword evidence="3" id="KW-1185">Reference proteome</keyword>
<evidence type="ECO:0000313" key="3">
    <source>
        <dbReference type="Proteomes" id="UP000198806"/>
    </source>
</evidence>
<dbReference type="Gene3D" id="3.40.250.10">
    <property type="entry name" value="Rhodanese-like domain"/>
    <property type="match status" value="1"/>
</dbReference>
<dbReference type="Pfam" id="PF00581">
    <property type="entry name" value="Rhodanese"/>
    <property type="match status" value="1"/>
</dbReference>
<organism evidence="2 3">
    <name type="scientific">Anaerocolumna aminovalerica</name>
    <dbReference type="NCBI Taxonomy" id="1527"/>
    <lineage>
        <taxon>Bacteria</taxon>
        <taxon>Bacillati</taxon>
        <taxon>Bacillota</taxon>
        <taxon>Clostridia</taxon>
        <taxon>Lachnospirales</taxon>
        <taxon>Lachnospiraceae</taxon>
        <taxon>Anaerocolumna</taxon>
    </lineage>
</organism>
<reference evidence="2 3" key="1">
    <citation type="submission" date="2016-10" db="EMBL/GenBank/DDBJ databases">
        <authorList>
            <person name="de Groot N.N."/>
        </authorList>
    </citation>
    <scope>NUCLEOTIDE SEQUENCE [LARGE SCALE GENOMIC DNA]</scope>
    <source>
        <strain evidence="2 3">DSM 1283</strain>
    </source>
</reference>
<keyword evidence="2" id="KW-0808">Transferase</keyword>
<feature type="domain" description="Rhodanese" evidence="1">
    <location>
        <begin position="16"/>
        <end position="99"/>
    </location>
</feature>
<dbReference type="RefSeq" id="WP_091689005.1">
    <property type="nucleotide sequence ID" value="NZ_BAABFM010000036.1"/>
</dbReference>
<dbReference type="PROSITE" id="PS50206">
    <property type="entry name" value="RHODANESE_3"/>
    <property type="match status" value="1"/>
</dbReference>
<dbReference type="PANTHER" id="PTHR43031">
    <property type="entry name" value="FAD-DEPENDENT OXIDOREDUCTASE"/>
    <property type="match status" value="1"/>
</dbReference>
<evidence type="ECO:0000313" key="2">
    <source>
        <dbReference type="EMBL" id="SFO64943.1"/>
    </source>
</evidence>
<dbReference type="SUPFAM" id="SSF52821">
    <property type="entry name" value="Rhodanese/Cell cycle control phosphatase"/>
    <property type="match status" value="1"/>
</dbReference>
<dbReference type="Proteomes" id="UP000198806">
    <property type="component" value="Unassembled WGS sequence"/>
</dbReference>
<evidence type="ECO:0000259" key="1">
    <source>
        <dbReference type="PROSITE" id="PS50206"/>
    </source>
</evidence>
<dbReference type="PANTHER" id="PTHR43031:SF1">
    <property type="entry name" value="PYRIDINE NUCLEOTIDE-DISULPHIDE OXIDOREDUCTASE"/>
    <property type="match status" value="1"/>
</dbReference>
<dbReference type="STRING" id="1527.SAMN04489757_15527"/>
<dbReference type="OrthoDB" id="9800872at2"/>
<dbReference type="GO" id="GO:0016740">
    <property type="term" value="F:transferase activity"/>
    <property type="evidence" value="ECO:0007669"/>
    <property type="project" value="UniProtKB-KW"/>
</dbReference>
<dbReference type="InterPro" id="IPR001763">
    <property type="entry name" value="Rhodanese-like_dom"/>
</dbReference>
<proteinExistence type="predicted"/>
<name>A0A1I5IX07_9FIRM</name>
<dbReference type="CDD" id="cd00158">
    <property type="entry name" value="RHOD"/>
    <property type="match status" value="1"/>
</dbReference>
<protein>
    <submittedName>
        <fullName evidence="2">Rhodanese-related sulfurtransferase</fullName>
    </submittedName>
</protein>
<dbReference type="EMBL" id="FOWD01000055">
    <property type="protein sequence ID" value="SFO64943.1"/>
    <property type="molecule type" value="Genomic_DNA"/>
</dbReference>
<gene>
    <name evidence="2" type="ORF">SAMN04489757_15527</name>
</gene>
<dbReference type="InterPro" id="IPR050229">
    <property type="entry name" value="GlpE_sulfurtransferase"/>
</dbReference>
<accession>A0A1I5IX07</accession>
<dbReference type="InterPro" id="IPR036873">
    <property type="entry name" value="Rhodanese-like_dom_sf"/>
</dbReference>
<dbReference type="SMART" id="SM00450">
    <property type="entry name" value="RHOD"/>
    <property type="match status" value="1"/>
</dbReference>
<dbReference type="AlphaFoldDB" id="A0A1I5IX07"/>